<dbReference type="Gene3D" id="1.10.1420.10">
    <property type="match status" value="1"/>
</dbReference>
<evidence type="ECO:0000256" key="1">
    <source>
        <dbReference type="ARBA" id="ARBA00006271"/>
    </source>
</evidence>
<dbReference type="Pfam" id="PF05192">
    <property type="entry name" value="MutS_III"/>
    <property type="match status" value="1"/>
</dbReference>
<dbReference type="SMART" id="SM00533">
    <property type="entry name" value="MUTSd"/>
    <property type="match status" value="1"/>
</dbReference>
<dbReference type="GO" id="GO:0007127">
    <property type="term" value="P:meiosis I"/>
    <property type="evidence" value="ECO:0007669"/>
    <property type="project" value="UniProtKB-ARBA"/>
</dbReference>
<dbReference type="InterPro" id="IPR045076">
    <property type="entry name" value="MutS"/>
</dbReference>
<dbReference type="PANTHER" id="PTHR11361:SF20">
    <property type="entry name" value="MUTS PROTEIN HOMOLOG 5"/>
    <property type="match status" value="1"/>
</dbReference>
<evidence type="ECO:0000313" key="8">
    <source>
        <dbReference type="Proteomes" id="UP001626550"/>
    </source>
</evidence>
<feature type="domain" description="DNA mismatch repair proteins mutS family" evidence="6">
    <location>
        <begin position="375"/>
        <end position="579"/>
    </location>
</feature>
<dbReference type="Proteomes" id="UP001626550">
    <property type="component" value="Unassembled WGS sequence"/>
</dbReference>
<dbReference type="Pfam" id="PF00488">
    <property type="entry name" value="MutS_V"/>
    <property type="match status" value="1"/>
</dbReference>
<keyword evidence="4" id="KW-0238">DNA-binding</keyword>
<dbReference type="AlphaFoldDB" id="A0ABD2QJG3"/>
<keyword evidence="8" id="KW-1185">Reference proteome</keyword>
<evidence type="ECO:0000259" key="5">
    <source>
        <dbReference type="SMART" id="SM00533"/>
    </source>
</evidence>
<keyword evidence="3" id="KW-0067">ATP-binding</keyword>
<dbReference type="SMART" id="SM00534">
    <property type="entry name" value="MUTSac"/>
    <property type="match status" value="1"/>
</dbReference>
<organism evidence="7 8">
    <name type="scientific">Cichlidogyrus casuarinus</name>
    <dbReference type="NCBI Taxonomy" id="1844966"/>
    <lineage>
        <taxon>Eukaryota</taxon>
        <taxon>Metazoa</taxon>
        <taxon>Spiralia</taxon>
        <taxon>Lophotrochozoa</taxon>
        <taxon>Platyhelminthes</taxon>
        <taxon>Monogenea</taxon>
        <taxon>Monopisthocotylea</taxon>
        <taxon>Dactylogyridea</taxon>
        <taxon>Ancyrocephalidae</taxon>
        <taxon>Cichlidogyrus</taxon>
    </lineage>
</organism>
<dbReference type="PANTHER" id="PTHR11361">
    <property type="entry name" value="DNA MISMATCH REPAIR PROTEIN MUTS FAMILY MEMBER"/>
    <property type="match status" value="1"/>
</dbReference>
<dbReference type="InterPro" id="IPR000432">
    <property type="entry name" value="DNA_mismatch_repair_MutS_C"/>
</dbReference>
<dbReference type="InterPro" id="IPR027417">
    <property type="entry name" value="P-loop_NTPase"/>
</dbReference>
<dbReference type="GO" id="GO:0005524">
    <property type="term" value="F:ATP binding"/>
    <property type="evidence" value="ECO:0007669"/>
    <property type="project" value="UniProtKB-KW"/>
</dbReference>
<evidence type="ECO:0000259" key="6">
    <source>
        <dbReference type="SMART" id="SM00534"/>
    </source>
</evidence>
<evidence type="ECO:0000256" key="3">
    <source>
        <dbReference type="ARBA" id="ARBA00022840"/>
    </source>
</evidence>
<dbReference type="Gene3D" id="3.40.50.300">
    <property type="entry name" value="P-loop containing nucleotide triphosphate hydrolases"/>
    <property type="match status" value="1"/>
</dbReference>
<accession>A0ABD2QJG3</accession>
<comment type="similarity">
    <text evidence="1">Belongs to the DNA mismatch repair MutS family.</text>
</comment>
<dbReference type="InterPro" id="IPR007696">
    <property type="entry name" value="DNA_mismatch_repair_MutS_core"/>
</dbReference>
<comment type="caution">
    <text evidence="7">The sequence shown here is derived from an EMBL/GenBank/DDBJ whole genome shotgun (WGS) entry which is preliminary data.</text>
</comment>
<dbReference type="PIRSF" id="PIRSF037677">
    <property type="entry name" value="DNA_mis_repair_Msh6"/>
    <property type="match status" value="1"/>
</dbReference>
<dbReference type="InterPro" id="IPR017261">
    <property type="entry name" value="DNA_mismatch_repair_MutS/MSH"/>
</dbReference>
<dbReference type="SUPFAM" id="SSF48334">
    <property type="entry name" value="DNA repair protein MutS, domain III"/>
    <property type="match status" value="1"/>
</dbReference>
<dbReference type="InterPro" id="IPR036187">
    <property type="entry name" value="DNA_mismatch_repair_MutS_sf"/>
</dbReference>
<feature type="domain" description="DNA mismatch repair protein MutS core" evidence="5">
    <location>
        <begin position="36"/>
        <end position="342"/>
    </location>
</feature>
<reference evidence="7 8" key="1">
    <citation type="submission" date="2024-11" db="EMBL/GenBank/DDBJ databases">
        <title>Adaptive evolution of stress response genes in parasites aligns with host niche diversity.</title>
        <authorList>
            <person name="Hahn C."/>
            <person name="Resl P."/>
        </authorList>
    </citation>
    <scope>NUCLEOTIDE SEQUENCE [LARGE SCALE GENOMIC DNA]</scope>
    <source>
        <strain evidence="7">EGGRZ-B1_66</strain>
        <tissue evidence="7">Body</tissue>
    </source>
</reference>
<evidence type="ECO:0000256" key="2">
    <source>
        <dbReference type="ARBA" id="ARBA00022741"/>
    </source>
</evidence>
<keyword evidence="2" id="KW-0547">Nucleotide-binding</keyword>
<name>A0ABD2QJG3_9PLAT</name>
<proteinExistence type="inferred from homology"/>
<sequence>MSSEKALLLDPHVLENLQILPRAISCGRSRASSEHSNSITLYSILSRCKTSAGHNLLVSWLKRPLSDPEALKMRLDSVAFFAASSNTQIMKNLRKYLGQIANVKSLIGFCDLMSVVGPYCDQLEPVIRLLNENTNFEPLGDIQQLMTDLLDFPAIRSQERFVVRKGFDSNLDFLKQMYCSLPDILEQKMQVELAPIKEKWPGSRIVYFPLVGFLIQLKIPDNSPTPEEIISTLDDSTVTFKFKDEWSYYFENSTTKSSPSLFSTLFSTGVFDEYGDMIYKVIDMETIMMHSLQERILASNLCSIALATATDLEGVRPILISSEEEDSGIAIKDGKHPMLKQLVTGWGSASAIGGSFLLGGMKRDKQNAKKKVAKKRIALLTGPNGSGKTVYMKMVGLLCYMAHVGCFVPAKFAQIPILDSMVTSFFSEGLSEPKLKLGRGYEAKENMLIEPELRCLSNILDSANEPGKELILLDEFIHGMDHNVSKAVKLALLKQMLQPRESKQFLMILSTHDHAFIKSCLATRKPVAYLCTQFIQHENSLVYQYSVAKGVCENSFCLKVAQDVGIPPDIIKRARQFESDGIPSCSRTMLDAVQGYEEQLGNFARLKEQLTVENLLQLLTFE</sequence>
<evidence type="ECO:0000313" key="7">
    <source>
        <dbReference type="EMBL" id="KAL3319580.1"/>
    </source>
</evidence>
<protein>
    <submittedName>
        <fullName evidence="7">MutS protein msh5</fullName>
    </submittedName>
</protein>
<dbReference type="EMBL" id="JBJKFK010000122">
    <property type="protein sequence ID" value="KAL3319580.1"/>
    <property type="molecule type" value="Genomic_DNA"/>
</dbReference>
<dbReference type="SUPFAM" id="SSF52540">
    <property type="entry name" value="P-loop containing nucleoside triphosphate hydrolases"/>
    <property type="match status" value="1"/>
</dbReference>
<dbReference type="GO" id="GO:0003677">
    <property type="term" value="F:DNA binding"/>
    <property type="evidence" value="ECO:0007669"/>
    <property type="project" value="UniProtKB-KW"/>
</dbReference>
<gene>
    <name evidence="7" type="primary">MSH5</name>
    <name evidence="7" type="ORF">Ciccas_001745</name>
</gene>
<evidence type="ECO:0000256" key="4">
    <source>
        <dbReference type="ARBA" id="ARBA00023125"/>
    </source>
</evidence>